<dbReference type="KEGG" id="rbd:ALSL_0193"/>
<dbReference type="PANTHER" id="PTHR43240:SF10">
    <property type="entry name" value="BLL4964 PROTEIN"/>
    <property type="match status" value="1"/>
</dbReference>
<evidence type="ECO:0000259" key="1">
    <source>
        <dbReference type="Pfam" id="PF03061"/>
    </source>
</evidence>
<protein>
    <submittedName>
        <fullName evidence="2">Phenylacetic acid degradation-related protein</fullName>
    </submittedName>
</protein>
<dbReference type="SUPFAM" id="SSF54637">
    <property type="entry name" value="Thioesterase/thiol ester dehydrase-isomerase"/>
    <property type="match status" value="1"/>
</dbReference>
<dbReference type="CDD" id="cd03443">
    <property type="entry name" value="PaaI_thioesterase"/>
    <property type="match status" value="1"/>
</dbReference>
<reference evidence="3" key="2">
    <citation type="submission" date="2018-06" db="EMBL/GenBank/DDBJ databases">
        <title>Genome sequence of Rhodanobacteraceae bacterium strain Dysh456.</title>
        <authorList>
            <person name="Fukui M."/>
        </authorList>
    </citation>
    <scope>NUCLEOTIDE SEQUENCE [LARGE SCALE GENOMIC DNA]</scope>
    <source>
        <strain evidence="3">Dysh456</strain>
    </source>
</reference>
<dbReference type="AlphaFoldDB" id="A0A2Z6E1K1"/>
<accession>A0A2Z6E1K1</accession>
<evidence type="ECO:0000313" key="2">
    <source>
        <dbReference type="EMBL" id="BBD78865.1"/>
    </source>
</evidence>
<dbReference type="RefSeq" id="WP_126535789.1">
    <property type="nucleotide sequence ID" value="NZ_AP018560.1"/>
</dbReference>
<dbReference type="GO" id="GO:0061522">
    <property type="term" value="F:1,4-dihydroxy-2-naphthoyl-CoA thioesterase activity"/>
    <property type="evidence" value="ECO:0007669"/>
    <property type="project" value="TreeGrafter"/>
</dbReference>
<dbReference type="InterPro" id="IPR006683">
    <property type="entry name" value="Thioestr_dom"/>
</dbReference>
<name>A0A2Z6E1K1_9GAMM</name>
<organism evidence="2 3">
    <name type="scientific">Aerosticca soli</name>
    <dbReference type="NCBI Taxonomy" id="2010829"/>
    <lineage>
        <taxon>Bacteria</taxon>
        <taxon>Pseudomonadati</taxon>
        <taxon>Pseudomonadota</taxon>
        <taxon>Gammaproteobacteria</taxon>
        <taxon>Lysobacterales</taxon>
        <taxon>Rhodanobacteraceae</taxon>
        <taxon>Aerosticca</taxon>
    </lineage>
</organism>
<dbReference type="OrthoDB" id="9805304at2"/>
<dbReference type="PANTHER" id="PTHR43240">
    <property type="entry name" value="1,4-DIHYDROXY-2-NAPHTHOYL-COA THIOESTERASE 1"/>
    <property type="match status" value="1"/>
</dbReference>
<dbReference type="Gene3D" id="3.10.129.10">
    <property type="entry name" value="Hotdog Thioesterase"/>
    <property type="match status" value="1"/>
</dbReference>
<reference evidence="3" key="1">
    <citation type="submission" date="2018-04" db="EMBL/GenBank/DDBJ databases">
        <authorList>
            <person name="Watanabe M."/>
            <person name="Kojima H."/>
        </authorList>
    </citation>
    <scope>NUCLEOTIDE SEQUENCE [LARGE SCALE GENOMIC DNA]</scope>
    <source>
        <strain evidence="3">Dysh456</strain>
    </source>
</reference>
<proteinExistence type="predicted"/>
<gene>
    <name evidence="2" type="ORF">ALSL_0193</name>
</gene>
<dbReference type="Pfam" id="PF03061">
    <property type="entry name" value="4HBT"/>
    <property type="match status" value="1"/>
</dbReference>
<dbReference type="GO" id="GO:0005829">
    <property type="term" value="C:cytosol"/>
    <property type="evidence" value="ECO:0007669"/>
    <property type="project" value="TreeGrafter"/>
</dbReference>
<dbReference type="InterPro" id="IPR029069">
    <property type="entry name" value="HotDog_dom_sf"/>
</dbReference>
<sequence>MNLAVTVAEIRHFLREQFPQTSIEVESVDAQGAWVRQAIGHAHLRPGGTVSGPTMMATADCAAYVVLLSRIGLVPLAVTTQLSINFLRKPAADRDIRAHASLLKLGKRLAVAEIRLYSEGGEAPVAHAVATYAIPPR</sequence>
<dbReference type="EMBL" id="AP018560">
    <property type="protein sequence ID" value="BBD78865.1"/>
    <property type="molecule type" value="Genomic_DNA"/>
</dbReference>
<feature type="domain" description="Thioesterase" evidence="1">
    <location>
        <begin position="47"/>
        <end position="122"/>
    </location>
</feature>
<dbReference type="Proteomes" id="UP000270530">
    <property type="component" value="Chromosome"/>
</dbReference>
<evidence type="ECO:0000313" key="3">
    <source>
        <dbReference type="Proteomes" id="UP000270530"/>
    </source>
</evidence>
<keyword evidence="3" id="KW-1185">Reference proteome</keyword>